<dbReference type="STRING" id="484498.SAMN05421686_112113"/>
<sequence>MSNSESEDQLTLRIGQERLVIQRRYEVISIANDFVIALWFLVGSILFLFPQFEHAAIWLFILGSFQFLIRPSIRLVRHIHLRKEPRDGWDC</sequence>
<dbReference type="AlphaFoldDB" id="A0A1N7Q1F5"/>
<keyword evidence="4" id="KW-1185">Reference proteome</keyword>
<keyword evidence="1" id="KW-0812">Transmembrane</keyword>
<dbReference type="Proteomes" id="UP000185639">
    <property type="component" value="Unassembled WGS sequence"/>
</dbReference>
<organism evidence="3 4">
    <name type="scientific">Thalassolituus maritimus</name>
    <dbReference type="NCBI Taxonomy" id="484498"/>
    <lineage>
        <taxon>Bacteria</taxon>
        <taxon>Pseudomonadati</taxon>
        <taxon>Pseudomonadota</taxon>
        <taxon>Gammaproteobacteria</taxon>
        <taxon>Oceanospirillales</taxon>
        <taxon>Oceanospirillaceae</taxon>
        <taxon>Thalassolituus</taxon>
    </lineage>
</organism>
<dbReference type="RefSeq" id="WP_076517835.1">
    <property type="nucleotide sequence ID" value="NZ_FTOH01000012.1"/>
</dbReference>
<evidence type="ECO:0000256" key="1">
    <source>
        <dbReference type="SAM" id="Phobius"/>
    </source>
</evidence>
<accession>A0A1N7Q1F5</accession>
<keyword evidence="1" id="KW-0472">Membrane</keyword>
<evidence type="ECO:0000259" key="2">
    <source>
        <dbReference type="Pfam" id="PF14145"/>
    </source>
</evidence>
<feature type="transmembrane region" description="Helical" evidence="1">
    <location>
        <begin position="55"/>
        <end position="73"/>
    </location>
</feature>
<keyword evidence="1" id="KW-1133">Transmembrane helix</keyword>
<gene>
    <name evidence="3" type="ORF">SAMN05421686_112113</name>
</gene>
<reference evidence="4" key="1">
    <citation type="submission" date="2017-01" db="EMBL/GenBank/DDBJ databases">
        <authorList>
            <person name="Varghese N."/>
            <person name="Submissions S."/>
        </authorList>
    </citation>
    <scope>NUCLEOTIDE SEQUENCE [LARGE SCALE GENOMIC DNA]</scope>
    <source>
        <strain evidence="4">DSM 24913</strain>
    </source>
</reference>
<dbReference type="InterPro" id="IPR025424">
    <property type="entry name" value="YrhK_domain"/>
</dbReference>
<dbReference type="EMBL" id="FTOH01000012">
    <property type="protein sequence ID" value="SIT16676.1"/>
    <property type="molecule type" value="Genomic_DNA"/>
</dbReference>
<proteinExistence type="predicted"/>
<feature type="transmembrane region" description="Helical" evidence="1">
    <location>
        <begin position="27"/>
        <end position="49"/>
    </location>
</feature>
<evidence type="ECO:0000313" key="4">
    <source>
        <dbReference type="Proteomes" id="UP000185639"/>
    </source>
</evidence>
<name>A0A1N7Q1F5_9GAMM</name>
<feature type="domain" description="YrhK" evidence="2">
    <location>
        <begin position="23"/>
        <end position="79"/>
    </location>
</feature>
<dbReference type="Pfam" id="PF14145">
    <property type="entry name" value="YrhK"/>
    <property type="match status" value="1"/>
</dbReference>
<protein>
    <submittedName>
        <fullName evidence="3">YrhK-like protein</fullName>
    </submittedName>
</protein>
<evidence type="ECO:0000313" key="3">
    <source>
        <dbReference type="EMBL" id="SIT16676.1"/>
    </source>
</evidence>
<dbReference type="OrthoDB" id="5519470at2"/>